<keyword evidence="10" id="KW-1185">Reference proteome</keyword>
<evidence type="ECO:0000256" key="1">
    <source>
        <dbReference type="ARBA" id="ARBA00001974"/>
    </source>
</evidence>
<comment type="cofactor">
    <cofactor evidence="1">
        <name>FAD</name>
        <dbReference type="ChEBI" id="CHEBI:57692"/>
    </cofactor>
</comment>
<keyword evidence="5" id="KW-0274">FAD</keyword>
<dbReference type="InterPro" id="IPR036188">
    <property type="entry name" value="FAD/NAD-bd_sf"/>
</dbReference>
<dbReference type="Pfam" id="PF01266">
    <property type="entry name" value="DAO"/>
    <property type="match status" value="1"/>
</dbReference>
<dbReference type="InterPro" id="IPR038299">
    <property type="entry name" value="DAO_C_sf"/>
</dbReference>
<dbReference type="InterPro" id="IPR031656">
    <property type="entry name" value="DAO_C"/>
</dbReference>
<dbReference type="Gene3D" id="1.10.8.870">
    <property type="entry name" value="Alpha-glycerophosphate oxidase, cap domain"/>
    <property type="match status" value="1"/>
</dbReference>
<evidence type="ECO:0000313" key="9">
    <source>
        <dbReference type="EMBL" id="MCA0151962.1"/>
    </source>
</evidence>
<proteinExistence type="inferred from homology"/>
<gene>
    <name evidence="9" type="ORF">LBV24_01960</name>
</gene>
<keyword evidence="4" id="KW-0319">Glycerol metabolism</keyword>
<reference evidence="10" key="1">
    <citation type="submission" date="2023-07" db="EMBL/GenBank/DDBJ databases">
        <authorList>
            <person name="Yue Y."/>
        </authorList>
    </citation>
    <scope>NUCLEOTIDE SEQUENCE [LARGE SCALE GENOMIC DNA]</scope>
    <source>
        <strain evidence="10">2Y89</strain>
    </source>
</reference>
<name>A0ABS7XZA9_9FLAO</name>
<accession>A0ABS7XZA9</accession>
<dbReference type="Gene3D" id="3.50.50.60">
    <property type="entry name" value="FAD/NAD(P)-binding domain"/>
    <property type="match status" value="1"/>
</dbReference>
<keyword evidence="6" id="KW-0560">Oxidoreductase</keyword>
<evidence type="ECO:0000256" key="2">
    <source>
        <dbReference type="ARBA" id="ARBA00007330"/>
    </source>
</evidence>
<dbReference type="InterPro" id="IPR006076">
    <property type="entry name" value="FAD-dep_OxRdtase"/>
</dbReference>
<evidence type="ECO:0000259" key="8">
    <source>
        <dbReference type="Pfam" id="PF16901"/>
    </source>
</evidence>
<organism evidence="9 10">
    <name type="scientific">Winogradskyella vincentii</name>
    <dbReference type="NCBI Taxonomy" id="2877122"/>
    <lineage>
        <taxon>Bacteria</taxon>
        <taxon>Pseudomonadati</taxon>
        <taxon>Bacteroidota</taxon>
        <taxon>Flavobacteriia</taxon>
        <taxon>Flavobacteriales</taxon>
        <taxon>Flavobacteriaceae</taxon>
        <taxon>Winogradskyella</taxon>
    </lineage>
</organism>
<feature type="domain" description="FAD dependent oxidoreductase" evidence="7">
    <location>
        <begin position="18"/>
        <end position="377"/>
    </location>
</feature>
<evidence type="ECO:0000256" key="3">
    <source>
        <dbReference type="ARBA" id="ARBA00022630"/>
    </source>
</evidence>
<evidence type="ECO:0000256" key="4">
    <source>
        <dbReference type="ARBA" id="ARBA00022798"/>
    </source>
</evidence>
<evidence type="ECO:0000313" key="10">
    <source>
        <dbReference type="Proteomes" id="UP001198402"/>
    </source>
</evidence>
<dbReference type="RefSeq" id="WP_224476905.1">
    <property type="nucleotide sequence ID" value="NZ_JAIUJS010000001.1"/>
</dbReference>
<dbReference type="PANTHER" id="PTHR11985">
    <property type="entry name" value="GLYCEROL-3-PHOSPHATE DEHYDROGENASE"/>
    <property type="match status" value="1"/>
</dbReference>
<dbReference type="SUPFAM" id="SSF51905">
    <property type="entry name" value="FAD/NAD(P)-binding domain"/>
    <property type="match status" value="1"/>
</dbReference>
<dbReference type="Gene3D" id="3.30.9.10">
    <property type="entry name" value="D-Amino Acid Oxidase, subunit A, domain 2"/>
    <property type="match status" value="1"/>
</dbReference>
<protein>
    <submittedName>
        <fullName evidence="9">Glycerol-3-phosphate dehydrogenase/oxidase</fullName>
    </submittedName>
</protein>
<sequence length="524" mass="58366">MFNREEQVKQLKTTSKFDIVVIGGGASGLGIAVDAASRGFKVALFEAHDFAKGTSSRSTKLVHGGVRYLAQGNIKLVIEALRERGLLEKNANHLFKRQTFLIPSYNWWFKYYYGFGLTIYDWLSARLSLGGSRIISAKKANQKIKNLIPKGLNGGVTYLDGQFDDARLALNLAQTAIEQGAVALNHFRVSDILKDHDNKVSGVTVLDTETDEELNINADVVINATGVFANKILKLAGRKKKSLKIVPSQGIHLVLDRSFLEGETALMVPKTSDGRVLFAIPWHNKVVLGTTDTPIDKPSYEPKPLEVEIDFILETAAQYFTKAPTRNDIKSVFAGLRPLVAPEGDKSNTKEISRGHKIIHSESGLITIVGGKWTTYREMSEDVVNDAIETHNLKKGSTKTKSLSIHGNISTIEKLGLNGVYWVYGSDAKHLIKFIETDASYKNKLHHNYEYTVGQVIWAARFEMARTVEDILARRFRLLFLDAQVSIDIAEKVASILQKELNKTGDWKQNQVEEFTTLAKGYLI</sequence>
<dbReference type="EMBL" id="JAIUJS010000001">
    <property type="protein sequence ID" value="MCA0151962.1"/>
    <property type="molecule type" value="Genomic_DNA"/>
</dbReference>
<dbReference type="Pfam" id="PF16901">
    <property type="entry name" value="DAO_C"/>
    <property type="match status" value="1"/>
</dbReference>
<dbReference type="PRINTS" id="PR01001">
    <property type="entry name" value="FADG3PDH"/>
</dbReference>
<dbReference type="Proteomes" id="UP001198402">
    <property type="component" value="Unassembled WGS sequence"/>
</dbReference>
<dbReference type="PANTHER" id="PTHR11985:SF35">
    <property type="entry name" value="ANAEROBIC GLYCEROL-3-PHOSPHATE DEHYDROGENASE SUBUNIT A"/>
    <property type="match status" value="1"/>
</dbReference>
<dbReference type="InterPro" id="IPR000447">
    <property type="entry name" value="G3P_DH_FAD-dep"/>
</dbReference>
<comment type="caution">
    <text evidence="9">The sequence shown here is derived from an EMBL/GenBank/DDBJ whole genome shotgun (WGS) entry which is preliminary data.</text>
</comment>
<evidence type="ECO:0000256" key="6">
    <source>
        <dbReference type="ARBA" id="ARBA00023002"/>
    </source>
</evidence>
<evidence type="ECO:0000259" key="7">
    <source>
        <dbReference type="Pfam" id="PF01266"/>
    </source>
</evidence>
<keyword evidence="3" id="KW-0285">Flavoprotein</keyword>
<comment type="similarity">
    <text evidence="2">Belongs to the FAD-dependent glycerol-3-phosphate dehydrogenase family.</text>
</comment>
<feature type="domain" description="Alpha-glycerophosphate oxidase C-terminal" evidence="8">
    <location>
        <begin position="422"/>
        <end position="503"/>
    </location>
</feature>
<evidence type="ECO:0000256" key="5">
    <source>
        <dbReference type="ARBA" id="ARBA00022827"/>
    </source>
</evidence>